<evidence type="ECO:0000256" key="2">
    <source>
        <dbReference type="ARBA" id="ARBA00006739"/>
    </source>
</evidence>
<dbReference type="GO" id="GO:0016757">
    <property type="term" value="F:glycosyltransferase activity"/>
    <property type="evidence" value="ECO:0007669"/>
    <property type="project" value="UniProtKB-KW"/>
</dbReference>
<dbReference type="InterPro" id="IPR001173">
    <property type="entry name" value="Glyco_trans_2-like"/>
</dbReference>
<dbReference type="PANTHER" id="PTHR43179:SF12">
    <property type="entry name" value="GALACTOFURANOSYLTRANSFERASE GLFT2"/>
    <property type="match status" value="1"/>
</dbReference>
<evidence type="ECO:0000256" key="4">
    <source>
        <dbReference type="ARBA" id="ARBA00022679"/>
    </source>
</evidence>
<reference evidence="6 7" key="1">
    <citation type="submission" date="2019-01" db="EMBL/GenBank/DDBJ databases">
        <title>Genome sequencing of strain FW10M-9.</title>
        <authorList>
            <person name="Heo J."/>
            <person name="Kim S.-J."/>
            <person name="Kim J.-S."/>
            <person name="Hong S.-B."/>
            <person name="Kwon S.-W."/>
        </authorList>
    </citation>
    <scope>NUCLEOTIDE SEQUENCE [LARGE SCALE GENOMIC DNA]</scope>
    <source>
        <strain evidence="6 7">FW10M-9</strain>
    </source>
</reference>
<feature type="domain" description="Glycosyltransferase 2-like" evidence="5">
    <location>
        <begin position="17"/>
        <end position="175"/>
    </location>
</feature>
<dbReference type="PANTHER" id="PTHR43179">
    <property type="entry name" value="RHAMNOSYLTRANSFERASE WBBL"/>
    <property type="match status" value="1"/>
</dbReference>
<keyword evidence="7" id="KW-1185">Reference proteome</keyword>
<comment type="similarity">
    <text evidence="2">Belongs to the glycosyltransferase 2 family.</text>
</comment>
<organism evidence="6 7">
    <name type="scientific">Xylanimonas protaetiae</name>
    <dbReference type="NCBI Taxonomy" id="2509457"/>
    <lineage>
        <taxon>Bacteria</taxon>
        <taxon>Bacillati</taxon>
        <taxon>Actinomycetota</taxon>
        <taxon>Actinomycetes</taxon>
        <taxon>Micrococcales</taxon>
        <taxon>Promicromonosporaceae</taxon>
        <taxon>Xylanimonas</taxon>
    </lineage>
</organism>
<dbReference type="EMBL" id="CP035493">
    <property type="protein sequence ID" value="QAY69019.1"/>
    <property type="molecule type" value="Genomic_DNA"/>
</dbReference>
<keyword evidence="3" id="KW-0328">Glycosyltransferase</keyword>
<dbReference type="OrthoDB" id="5243838at2"/>
<name>A0A4P6F482_9MICO</name>
<protein>
    <submittedName>
        <fullName evidence="6">Glycosyltransferase</fullName>
    </submittedName>
</protein>
<evidence type="ECO:0000313" key="6">
    <source>
        <dbReference type="EMBL" id="QAY69019.1"/>
    </source>
</evidence>
<sequence>MSVIEGRSRERWHETVVIVPVLNGAATVEEQLRALLGQRRDSDWCVVVADNGSSDGTQEVVRELALSDERLRLLDVSDRRGAAAARNLAVLRTSSEYVLFCDSDDVVGVDWIPQMRGALSRSAIVAGRLDGTRLNPVRRQRWRHIPQTDGLQHAAAPEGLMSASAQNLGIRRDLFASLRGFDERYVTYEDSDLCVRAQLAGESIAFVPGAVVHLRVRGTLTSGLRQAYRYGRGRRTLATAYGSGDPGRERFWSRVLRTVRPLLGAAKVSVLDREGAASALWFAVFTWGCEFGSVFPGATSRGDGRVGSRKQA</sequence>
<evidence type="ECO:0000256" key="1">
    <source>
        <dbReference type="ARBA" id="ARBA00004776"/>
    </source>
</evidence>
<dbReference type="KEGG" id="xya:ET471_02305"/>
<evidence type="ECO:0000313" key="7">
    <source>
        <dbReference type="Proteomes" id="UP000292118"/>
    </source>
</evidence>
<accession>A0A4P6F482</accession>
<dbReference type="InterPro" id="IPR029044">
    <property type="entry name" value="Nucleotide-diphossugar_trans"/>
</dbReference>
<comment type="pathway">
    <text evidence="1">Cell wall biogenesis; cell wall polysaccharide biosynthesis.</text>
</comment>
<dbReference type="Gene3D" id="3.90.550.10">
    <property type="entry name" value="Spore Coat Polysaccharide Biosynthesis Protein SpsA, Chain A"/>
    <property type="match status" value="1"/>
</dbReference>
<evidence type="ECO:0000259" key="5">
    <source>
        <dbReference type="Pfam" id="PF00535"/>
    </source>
</evidence>
<dbReference type="Proteomes" id="UP000292118">
    <property type="component" value="Chromosome"/>
</dbReference>
<gene>
    <name evidence="6" type="ORF">ET471_02305</name>
</gene>
<keyword evidence="4 6" id="KW-0808">Transferase</keyword>
<dbReference type="AlphaFoldDB" id="A0A4P6F482"/>
<evidence type="ECO:0000256" key="3">
    <source>
        <dbReference type="ARBA" id="ARBA00022676"/>
    </source>
</evidence>
<proteinExistence type="inferred from homology"/>
<dbReference type="SUPFAM" id="SSF53448">
    <property type="entry name" value="Nucleotide-diphospho-sugar transferases"/>
    <property type="match status" value="1"/>
</dbReference>
<dbReference type="Pfam" id="PF00535">
    <property type="entry name" value="Glycos_transf_2"/>
    <property type="match status" value="1"/>
</dbReference>